<name>J5T7M0_TRIAS</name>
<evidence type="ECO:0000313" key="3">
    <source>
        <dbReference type="Proteomes" id="UP000002748"/>
    </source>
</evidence>
<dbReference type="Proteomes" id="UP000002748">
    <property type="component" value="Unassembled WGS sequence"/>
</dbReference>
<evidence type="ECO:0000256" key="1">
    <source>
        <dbReference type="SAM" id="MobiDB-lite"/>
    </source>
</evidence>
<dbReference type="OrthoDB" id="2565179at2759"/>
<feature type="region of interest" description="Disordered" evidence="1">
    <location>
        <begin position="64"/>
        <end position="153"/>
    </location>
</feature>
<evidence type="ECO:0000313" key="2">
    <source>
        <dbReference type="EMBL" id="EJT49601.1"/>
    </source>
</evidence>
<feature type="compositionally biased region" description="Basic and acidic residues" evidence="1">
    <location>
        <begin position="93"/>
        <end position="107"/>
    </location>
</feature>
<dbReference type="EMBL" id="ALBS01000165">
    <property type="protein sequence ID" value="EJT49601.1"/>
    <property type="molecule type" value="Genomic_DNA"/>
</dbReference>
<gene>
    <name evidence="2" type="ORF">A1Q1_01230</name>
</gene>
<organism evidence="2 3">
    <name type="scientific">Trichosporon asahii var. asahii (strain ATCC 90039 / CBS 2479 / JCM 2466 / KCTC 7840 / NBRC 103889/ NCYC 2677 / UAMH 7654)</name>
    <name type="common">Yeast</name>
    <dbReference type="NCBI Taxonomy" id="1186058"/>
    <lineage>
        <taxon>Eukaryota</taxon>
        <taxon>Fungi</taxon>
        <taxon>Dikarya</taxon>
        <taxon>Basidiomycota</taxon>
        <taxon>Agaricomycotina</taxon>
        <taxon>Tremellomycetes</taxon>
        <taxon>Trichosporonales</taxon>
        <taxon>Trichosporonaceae</taxon>
        <taxon>Trichosporon</taxon>
    </lineage>
</organism>
<dbReference type="KEGG" id="tasa:A1Q1_01230"/>
<reference evidence="2 3" key="1">
    <citation type="journal article" date="2012" name="Eukaryot. Cell">
        <title>Draft genome sequence of CBS 2479, the standard type strain of Trichosporon asahii.</title>
        <authorList>
            <person name="Yang R.Y."/>
            <person name="Li H.T."/>
            <person name="Zhu H."/>
            <person name="Zhou G.P."/>
            <person name="Wang M."/>
            <person name="Wang L."/>
        </authorList>
    </citation>
    <scope>NUCLEOTIDE SEQUENCE [LARGE SCALE GENOMIC DNA]</scope>
    <source>
        <strain evidence="3">ATCC 90039 / CBS 2479 / JCM 2466 / KCTC 7840 / NCYC 2677 / UAMH 7654</strain>
    </source>
</reference>
<proteinExistence type="predicted"/>
<feature type="compositionally biased region" description="Basic residues" evidence="1">
    <location>
        <begin position="141"/>
        <end position="153"/>
    </location>
</feature>
<accession>J5T7M0</accession>
<sequence length="503" mass="55677">MLVPTVLRNIVLPYLRGTAENATTAAYRKVSAASISSSSRHARPAEATAVRDSGDGAFRIWEPIFTHSSAPRPPPEPPRSPRRRTPSPPESDFSLKDKQTRERKGIQHDQGVLLAHGRPNTAAAPTLPPVPEVEPRAQPTPKRRSLAPRRRGKVNVPPAVEKLLRAKLYRMAVFHIIRTPELMTNASLLVHVINVLEANGAGKLADRLRTTMDLRTRADVDTNEPARLWSNPGSSEVQRPSTWWRLPVIPRAVESYPEATVTERRTHYYNHLITSFLTKQHSAPYASPVRASERGPRPPLRNMKCVLKYVDHLREKQGFVPDRVTVNIIIKAWLNTMARNTEGHGDHARTHYDRQGLGAEELRGIFDVVATTVEQDISELAKTGDLGKANVTITSVAPVLPAASAPPAEAAVAKAGPAEVTPGGATAGTAQPTPFNRAINYEHHVKPFGNMMRRAFARVGDHTGRIATERWMYRVAQRLGVPNEQLHASVRRAGEEMKKQQQK</sequence>
<protein>
    <submittedName>
        <fullName evidence="2">Uncharacterized protein</fullName>
    </submittedName>
</protein>
<dbReference type="AlphaFoldDB" id="J5T7M0"/>
<dbReference type="RefSeq" id="XP_014179778.1">
    <property type="nucleotide sequence ID" value="XM_014324303.1"/>
</dbReference>
<dbReference type="GeneID" id="25984744"/>
<dbReference type="HOGENOM" id="CLU_542043_0_0_1"/>
<dbReference type="VEuPathDB" id="FungiDB:A1Q1_01230"/>
<comment type="caution">
    <text evidence="2">The sequence shown here is derived from an EMBL/GenBank/DDBJ whole genome shotgun (WGS) entry which is preliminary data.</text>
</comment>